<keyword evidence="3" id="KW-1185">Reference proteome</keyword>
<proteinExistence type="predicted"/>
<evidence type="ECO:0000313" key="3">
    <source>
        <dbReference type="Proteomes" id="UP000005207"/>
    </source>
</evidence>
<organism evidence="2 3">
    <name type="scientific">Oreochromis niloticus</name>
    <name type="common">Nile tilapia</name>
    <name type="synonym">Tilapia nilotica</name>
    <dbReference type="NCBI Taxonomy" id="8128"/>
    <lineage>
        <taxon>Eukaryota</taxon>
        <taxon>Metazoa</taxon>
        <taxon>Chordata</taxon>
        <taxon>Craniata</taxon>
        <taxon>Vertebrata</taxon>
        <taxon>Euteleostomi</taxon>
        <taxon>Actinopterygii</taxon>
        <taxon>Neopterygii</taxon>
        <taxon>Teleostei</taxon>
        <taxon>Neoteleostei</taxon>
        <taxon>Acanthomorphata</taxon>
        <taxon>Ovalentaria</taxon>
        <taxon>Cichlomorphae</taxon>
        <taxon>Cichliformes</taxon>
        <taxon>Cichlidae</taxon>
        <taxon>African cichlids</taxon>
        <taxon>Pseudocrenilabrinae</taxon>
        <taxon>Oreochromini</taxon>
        <taxon>Oreochromis</taxon>
    </lineage>
</organism>
<dbReference type="PROSITE" id="PS50878">
    <property type="entry name" value="RT_POL"/>
    <property type="match status" value="1"/>
</dbReference>
<dbReference type="CDD" id="cd01650">
    <property type="entry name" value="RT_nLTR_like"/>
    <property type="match status" value="1"/>
</dbReference>
<reference evidence="3" key="1">
    <citation type="submission" date="2012-01" db="EMBL/GenBank/DDBJ databases">
        <title>The Genome Sequence of Oreochromis niloticus (Nile Tilapia).</title>
        <authorList>
            <consortium name="Broad Institute Genome Assembly Team"/>
            <consortium name="Broad Institute Sequencing Platform"/>
            <person name="Di Palma F."/>
            <person name="Johnson J."/>
            <person name="Lander E.S."/>
            <person name="Lindblad-Toh K."/>
        </authorList>
    </citation>
    <scope>NUCLEOTIDE SEQUENCE [LARGE SCALE GENOMIC DNA]</scope>
</reference>
<reference evidence="2" key="3">
    <citation type="submission" date="2025-09" db="UniProtKB">
        <authorList>
            <consortium name="Ensembl"/>
        </authorList>
    </citation>
    <scope>IDENTIFICATION</scope>
</reference>
<protein>
    <recommendedName>
        <fullName evidence="1">Reverse transcriptase domain-containing protein</fullName>
    </recommendedName>
</protein>
<dbReference type="AlphaFoldDB" id="A0A669EUK4"/>
<dbReference type="Pfam" id="PF00078">
    <property type="entry name" value="RVT_1"/>
    <property type="match status" value="1"/>
</dbReference>
<dbReference type="GeneTree" id="ENSGT00940000165023"/>
<name>A0A669EUK4_ORENI</name>
<feature type="domain" description="Reverse transcriptase" evidence="1">
    <location>
        <begin position="1"/>
        <end position="267"/>
    </location>
</feature>
<sequence length="702" mass="81367">MYDSTISLIHKPGKDPLEPGSYRPISLLNVDNKILAKILAMRLEIVLPTVVSEDQTGFVKNRQLFFNIRRLFNIIYTQNTYDQSESESEILLSLDAEKAFDRVEWDFLFSTLSKYGIGPNYISFVKLLYTKPQASVNTNNLISSPFLLHRSTRQGCPLSPLLFALVIEPLVIQLRSTKDYKGIRRFGVEHKVSLYADDLLLYIADPTKSLPKIMTVLTEFGKISGYKINLTKSILFPISSLEKLDSATLTSFPFTISNTFKYLGITVTREFSGLFKHNFINLYHQTEQNLERLSKLPISLAGRINIIRMSTLPKFLFLFQCIPILITKTFFKKIDQLISQFIWNKKTPRIKKVFLQRSKITGGMGLPCFQFYYWACNIRCRPDWEQMESMTFFPNTLKSLVHSNSDISKHKYKNSVVSNSLKIWSQIRRHFHWRQCSIFTPLIHNQAYTLLSGSTFQLWTSKGIHTIKDLFIDNLFPSFQQLQKKFSIENRDFFKYLQIRHFIKETFPSFPNEPQKLVSDDLFLMNLLKKGTISKIYNQLLEIDSTTTLDHLRNAWNEELGINITEEQWTKAQELVHSTSVCCRHGLLQFKVLHGLHLSKLRVSRMFPGADSRCDRCGQNPASLSHMFWTCPNIAIYWSKIFKTLSDIFKKQLPPDPVMALFGVAIVKYLNNKQVCVLSFITLLARRLILLNWKNKAPPTLC</sequence>
<dbReference type="PANTHER" id="PTHR31635">
    <property type="entry name" value="REVERSE TRANSCRIPTASE DOMAIN-CONTAINING PROTEIN-RELATED"/>
    <property type="match status" value="1"/>
</dbReference>
<reference evidence="2" key="2">
    <citation type="submission" date="2025-08" db="UniProtKB">
        <authorList>
            <consortium name="Ensembl"/>
        </authorList>
    </citation>
    <scope>IDENTIFICATION</scope>
</reference>
<dbReference type="Proteomes" id="UP000005207">
    <property type="component" value="Linkage group LG20"/>
</dbReference>
<dbReference type="Ensembl" id="ENSONIT00000034449.1">
    <property type="protein sequence ID" value="ENSONIP00000075188.1"/>
    <property type="gene ID" value="ENSONIG00000035275.1"/>
</dbReference>
<dbReference type="InParanoid" id="A0A669EUK4"/>
<accession>A0A669EUK4</accession>
<dbReference type="PANTHER" id="PTHR31635:SF196">
    <property type="entry name" value="REVERSE TRANSCRIPTASE DOMAIN-CONTAINING PROTEIN-RELATED"/>
    <property type="match status" value="1"/>
</dbReference>
<evidence type="ECO:0000313" key="2">
    <source>
        <dbReference type="Ensembl" id="ENSONIP00000075188.1"/>
    </source>
</evidence>
<dbReference type="OMA" id="HRIDHIN"/>
<dbReference type="InterPro" id="IPR043502">
    <property type="entry name" value="DNA/RNA_pol_sf"/>
</dbReference>
<dbReference type="InterPro" id="IPR000477">
    <property type="entry name" value="RT_dom"/>
</dbReference>
<evidence type="ECO:0000259" key="1">
    <source>
        <dbReference type="PROSITE" id="PS50878"/>
    </source>
</evidence>
<dbReference type="SUPFAM" id="SSF56672">
    <property type="entry name" value="DNA/RNA polymerases"/>
    <property type="match status" value="1"/>
</dbReference>